<dbReference type="Pfam" id="PF08907">
    <property type="entry name" value="DUF1853"/>
    <property type="match status" value="1"/>
</dbReference>
<proteinExistence type="predicted"/>
<evidence type="ECO:0000256" key="1">
    <source>
        <dbReference type="SAM" id="MobiDB-lite"/>
    </source>
</evidence>
<name>A0ABR5Z307_9GAMM</name>
<accession>A0ABR5Z307</accession>
<comment type="caution">
    <text evidence="2">The sequence shown here is derived from an EMBL/GenBank/DDBJ whole genome shotgun (WGS) entry which is preliminary data.</text>
</comment>
<dbReference type="InterPro" id="IPR015003">
    <property type="entry name" value="DUF1853"/>
</dbReference>
<gene>
    <name evidence="2" type="ORF">G7026_14585</name>
</gene>
<organism evidence="2 3">
    <name type="scientific">Stutzerimonas azotifigens</name>
    <dbReference type="NCBI Taxonomy" id="291995"/>
    <lineage>
        <taxon>Bacteria</taxon>
        <taxon>Pseudomonadati</taxon>
        <taxon>Pseudomonadota</taxon>
        <taxon>Gammaproteobacteria</taxon>
        <taxon>Pseudomonadales</taxon>
        <taxon>Pseudomonadaceae</taxon>
        <taxon>Stutzerimonas</taxon>
    </lineage>
</organism>
<evidence type="ECO:0000313" key="2">
    <source>
        <dbReference type="EMBL" id="MBA1274583.1"/>
    </source>
</evidence>
<evidence type="ECO:0000313" key="3">
    <source>
        <dbReference type="Proteomes" id="UP000786387"/>
    </source>
</evidence>
<reference evidence="2 3" key="1">
    <citation type="submission" date="2020-02" db="EMBL/GenBank/DDBJ databases">
        <title>Synteny-based analysis reveals conserved mechanism for high triclosan tolerance in Pseudomonas, as well as instances of horizontal transfer.</title>
        <authorList>
            <person name="Mcfarland A.G."/>
            <person name="Bertucci H.K."/>
            <person name="Litmann E."/>
            <person name="Shen J."/>
            <person name="Huttenhower C."/>
            <person name="Hartmann E.M."/>
        </authorList>
    </citation>
    <scope>NUCLEOTIDE SEQUENCE [LARGE SCALE GENOMIC DNA]</scope>
    <source>
        <strain evidence="2 3">115A1</strain>
    </source>
</reference>
<sequence>MAVNQESLEPANGVEDLGTAQTSDDADVAKLLHRTPERAEAGLPDYGRRPRQRQTRVDYACLMTTALYADLMRTLRHPQVRDLAWAILSPPLLEASATLRHPLSGSRWYSQPDLLADWLMHQDAAAEGLQRWLAQRSNRRLGLYYERLWQYALTHAPDIDLIVANLPIREGGNTLGELDLLIRDPEGVHHLELAVKFYLGNGGGGDGAPHHWIGPGGHDRLDLKLDHLLRHQLNLSMHEQAKAALAELTSSTIQPALWLGGYLFEPWPSGCLPPAGANPLHLRGIWVRQRDWPALAGEYRWQMLPRQEWLAPARLELDFDLDDTLRPKLDEHSPARLMARLQSNGNVWEEAQRVFVVPDRWPATDTAG</sequence>
<protein>
    <submittedName>
        <fullName evidence="2">DUF1853 family protein</fullName>
    </submittedName>
</protein>
<feature type="region of interest" description="Disordered" evidence="1">
    <location>
        <begin position="1"/>
        <end position="23"/>
    </location>
</feature>
<dbReference type="EMBL" id="JAAMRF010000007">
    <property type="protein sequence ID" value="MBA1274583.1"/>
    <property type="molecule type" value="Genomic_DNA"/>
</dbReference>
<keyword evidence="3" id="KW-1185">Reference proteome</keyword>
<dbReference type="Proteomes" id="UP000786387">
    <property type="component" value="Unassembled WGS sequence"/>
</dbReference>